<dbReference type="EMBL" id="JAOPHQ010006546">
    <property type="protein sequence ID" value="KAK0131412.1"/>
    <property type="molecule type" value="Genomic_DNA"/>
</dbReference>
<comment type="caution">
    <text evidence="2">The sequence shown here is derived from an EMBL/GenBank/DDBJ whole genome shotgun (WGS) entry which is preliminary data.</text>
</comment>
<evidence type="ECO:0000256" key="1">
    <source>
        <dbReference type="SAM" id="MobiDB-lite"/>
    </source>
</evidence>
<protein>
    <submittedName>
        <fullName evidence="2">Uncharacterized protein</fullName>
    </submittedName>
</protein>
<feature type="compositionally biased region" description="Low complexity" evidence="1">
    <location>
        <begin position="43"/>
        <end position="69"/>
    </location>
</feature>
<feature type="compositionally biased region" description="Pro residues" evidence="1">
    <location>
        <begin position="70"/>
        <end position="104"/>
    </location>
</feature>
<feature type="region of interest" description="Disordered" evidence="1">
    <location>
        <begin position="39"/>
        <end position="110"/>
    </location>
</feature>
<evidence type="ECO:0000313" key="3">
    <source>
        <dbReference type="Proteomes" id="UP001174136"/>
    </source>
</evidence>
<dbReference type="AlphaFoldDB" id="A0AA47M0G8"/>
<dbReference type="Proteomes" id="UP001174136">
    <property type="component" value="Unassembled WGS sequence"/>
</dbReference>
<sequence>MLRAQQEAKERRFQAMQAQQQANNQTFMQLMGTVISALCPGQPHSSSPSPSVSTLLPRSTPGAWSMPQTSVPPQPVSSPIPLPMMPAPPQQHLPQPPPPWPPQHIPQQVI</sequence>
<feature type="compositionally biased region" description="Basic and acidic residues" evidence="1">
    <location>
        <begin position="1"/>
        <end position="13"/>
    </location>
</feature>
<gene>
    <name evidence="2" type="ORF">N1851_033905</name>
</gene>
<proteinExistence type="predicted"/>
<name>A0AA47M0G8_MERPO</name>
<organism evidence="2 3">
    <name type="scientific">Merluccius polli</name>
    <name type="common">Benguela hake</name>
    <name type="synonym">Merluccius cadenati</name>
    <dbReference type="NCBI Taxonomy" id="89951"/>
    <lineage>
        <taxon>Eukaryota</taxon>
        <taxon>Metazoa</taxon>
        <taxon>Chordata</taxon>
        <taxon>Craniata</taxon>
        <taxon>Vertebrata</taxon>
        <taxon>Euteleostomi</taxon>
        <taxon>Actinopterygii</taxon>
        <taxon>Neopterygii</taxon>
        <taxon>Teleostei</taxon>
        <taxon>Neoteleostei</taxon>
        <taxon>Acanthomorphata</taxon>
        <taxon>Zeiogadaria</taxon>
        <taxon>Gadariae</taxon>
        <taxon>Gadiformes</taxon>
        <taxon>Gadoidei</taxon>
        <taxon>Merlucciidae</taxon>
        <taxon>Merluccius</taxon>
    </lineage>
</organism>
<keyword evidence="3" id="KW-1185">Reference proteome</keyword>
<accession>A0AA47M0G8</accession>
<feature type="region of interest" description="Disordered" evidence="1">
    <location>
        <begin position="1"/>
        <end position="21"/>
    </location>
</feature>
<reference evidence="2" key="1">
    <citation type="journal article" date="2023" name="Front. Mar. Sci.">
        <title>A new Merluccius polli reference genome to investigate the effects of global change in West African waters.</title>
        <authorList>
            <person name="Mateo J.L."/>
            <person name="Blanco-Fernandez C."/>
            <person name="Garcia-Vazquez E."/>
            <person name="Machado-Schiaffino G."/>
        </authorList>
    </citation>
    <scope>NUCLEOTIDE SEQUENCE</scope>
    <source>
        <strain evidence="2">C29</strain>
        <tissue evidence="2">Fin</tissue>
    </source>
</reference>
<evidence type="ECO:0000313" key="2">
    <source>
        <dbReference type="EMBL" id="KAK0131412.1"/>
    </source>
</evidence>